<feature type="domain" description="SWIM-type" evidence="3">
    <location>
        <begin position="52"/>
        <end position="85"/>
    </location>
</feature>
<dbReference type="InterPro" id="IPR007527">
    <property type="entry name" value="Znf_SWIM"/>
</dbReference>
<dbReference type="GO" id="GO:0016787">
    <property type="term" value="F:hydrolase activity"/>
    <property type="evidence" value="ECO:0007669"/>
    <property type="project" value="UniProtKB-KW"/>
</dbReference>
<dbReference type="CDD" id="cd18012">
    <property type="entry name" value="DEXQc_arch_SWI2_SNF2"/>
    <property type="match status" value="1"/>
</dbReference>
<dbReference type="InterPro" id="IPR001650">
    <property type="entry name" value="Helicase_C-like"/>
</dbReference>
<dbReference type="RefSeq" id="WP_106094777.1">
    <property type="nucleotide sequence ID" value="NZ_PVNL01000147.1"/>
</dbReference>
<name>A0A2S9XLP3_9BACT</name>
<proteinExistence type="predicted"/>
<dbReference type="InterPro" id="IPR038718">
    <property type="entry name" value="SNF2-like_sf"/>
</dbReference>
<keyword evidence="2" id="KW-0479">Metal-binding</keyword>
<dbReference type="SMART" id="SM00490">
    <property type="entry name" value="HELICc"/>
    <property type="match status" value="1"/>
</dbReference>
<dbReference type="InterPro" id="IPR027417">
    <property type="entry name" value="P-loop_NTPase"/>
</dbReference>
<dbReference type="SMART" id="SM00487">
    <property type="entry name" value="DEXDc"/>
    <property type="match status" value="1"/>
</dbReference>
<feature type="domain" description="Helicase C-terminal" evidence="5">
    <location>
        <begin position="886"/>
        <end position="1042"/>
    </location>
</feature>
<keyword evidence="2" id="KW-0862">Zinc</keyword>
<feature type="domain" description="Helicase ATP-binding" evidence="4">
    <location>
        <begin position="593"/>
        <end position="748"/>
    </location>
</feature>
<dbReference type="InterPro" id="IPR000330">
    <property type="entry name" value="SNF2_N"/>
</dbReference>
<keyword evidence="2" id="KW-0863">Zinc-finger</keyword>
<evidence type="ECO:0000259" key="4">
    <source>
        <dbReference type="PROSITE" id="PS51192"/>
    </source>
</evidence>
<dbReference type="CDD" id="cd18793">
    <property type="entry name" value="SF2_C_SNF"/>
    <property type="match status" value="1"/>
</dbReference>
<dbReference type="Proteomes" id="UP000238823">
    <property type="component" value="Unassembled WGS sequence"/>
</dbReference>
<organism evidence="6 7">
    <name type="scientific">Enhygromyxa salina</name>
    <dbReference type="NCBI Taxonomy" id="215803"/>
    <lineage>
        <taxon>Bacteria</taxon>
        <taxon>Pseudomonadati</taxon>
        <taxon>Myxococcota</taxon>
        <taxon>Polyangia</taxon>
        <taxon>Nannocystales</taxon>
        <taxon>Nannocystaceae</taxon>
        <taxon>Enhygromyxa</taxon>
    </lineage>
</organism>
<sequence length="1046" mass="114019">MEDYLQTVRDGCSPAQWSRAVKAARAGKVHGLRIRGDELDFRVESVPGLPANTVTLEPTGDDWDCDCDARTEACEHVAAAAIALAEARKRGQSLPGEERAPVAHVGYRLRSRRGPLKLRRVLVSEASEVLMPASLAKLERGKVPGAPPFTADKSDRAFEQRFGPAVKAKIPPKLMADVLEYLSRVTDVQLEGRPVEFGKPSSGLRLRVSETKSGEFVARIEQDPEINELFENGALRRGRTLHAIGAHGLAPELFEALRKGQIFANADVATLVGQLLPELRKQLPITIDTPRLPGSVKIRPRIQLTTARDGDALQVLPTIVYGDPPIARADGDRLTLLERKGNQRGADLPVRDLRLEKLLRTRLREKFELEPGVRKNLGATEAIELGRLLEQSELELAGDGHEDFFEAAPLEPKLILGKDGAFELYFVPVGGDAVPVGGDAALDDEDVDEFGSLDTDQHPHDLRGALSRVRRGMRRADGLAVVRAWAGGEEFAPLLGGGFGRIPTDFMSKHGHLVADLLAAREATAAERDTTGKRAAILDLAALAQALDQAPPPEFDRLAALVGNFDRIPSAPLPADLDAELRDYQRRGVDWLSFLREVELGGLLADDMGLGKTIQTLCVLRKGVHDGVRRQTLVVSPTSVLHNWKAEIERFRPGLRASVYHGPTRTLDAEADVVLTTYAILRLDIELLGARVWDTAVLDEAQAIKNPTSKVARAAYKLQASFKVALTGTPVENHLEDLWSQFHFLQPGLLGGRGEFSDRYVKPISIGDDDAAGRLRRRIRPFVLRRLKSEVATELPPRTDVVLRCELSADERRTYDAVRAATQEQVVESLSSGANVLQVLEALLRLRQAACHPALLPGGRGRAVQAGKGAGKAKDPLAPSSKLLLLLETLDEVIDEGHKALVFSQWTSLLDLVEPPLQARGIAFGRLDGSTRDRQAVVDAFQDPGGPPVMLLSLKAGGIGLNLTAADNVFLLDPWWNPAVEDQAADRAHRIGQDKPVLVHRLIATDTVEERILGLQERKRKLAQTAVGDASGAHAITRAELLALLD</sequence>
<comment type="caution">
    <text evidence="6">The sequence shown here is derived from an EMBL/GenBank/DDBJ whole genome shotgun (WGS) entry which is preliminary data.</text>
</comment>
<dbReference type="AlphaFoldDB" id="A0A2S9XLP3"/>
<keyword evidence="6" id="KW-0347">Helicase</keyword>
<dbReference type="PROSITE" id="PS51194">
    <property type="entry name" value="HELICASE_CTER"/>
    <property type="match status" value="1"/>
</dbReference>
<dbReference type="InterPro" id="IPR014001">
    <property type="entry name" value="Helicase_ATP-bd"/>
</dbReference>
<dbReference type="GO" id="GO:0005524">
    <property type="term" value="F:ATP binding"/>
    <property type="evidence" value="ECO:0007669"/>
    <property type="project" value="InterPro"/>
</dbReference>
<dbReference type="InterPro" id="IPR049730">
    <property type="entry name" value="SNF2/RAD54-like_C"/>
</dbReference>
<dbReference type="OrthoDB" id="9814088at2"/>
<evidence type="ECO:0000313" key="7">
    <source>
        <dbReference type="Proteomes" id="UP000238823"/>
    </source>
</evidence>
<evidence type="ECO:0000313" key="6">
    <source>
        <dbReference type="EMBL" id="PRP93601.1"/>
    </source>
</evidence>
<dbReference type="PANTHER" id="PTHR10799">
    <property type="entry name" value="SNF2/RAD54 HELICASE FAMILY"/>
    <property type="match status" value="1"/>
</dbReference>
<dbReference type="GO" id="GO:0008270">
    <property type="term" value="F:zinc ion binding"/>
    <property type="evidence" value="ECO:0007669"/>
    <property type="project" value="UniProtKB-KW"/>
</dbReference>
<keyword evidence="6" id="KW-0547">Nucleotide-binding</keyword>
<evidence type="ECO:0000256" key="2">
    <source>
        <dbReference type="PROSITE-ProRule" id="PRU00325"/>
    </source>
</evidence>
<dbReference type="Pfam" id="PF00271">
    <property type="entry name" value="Helicase_C"/>
    <property type="match status" value="1"/>
</dbReference>
<evidence type="ECO:0000259" key="5">
    <source>
        <dbReference type="PROSITE" id="PS51194"/>
    </source>
</evidence>
<dbReference type="PROSITE" id="PS51192">
    <property type="entry name" value="HELICASE_ATP_BIND_1"/>
    <property type="match status" value="1"/>
</dbReference>
<accession>A0A2S9XLP3</accession>
<evidence type="ECO:0000259" key="3">
    <source>
        <dbReference type="PROSITE" id="PS50966"/>
    </source>
</evidence>
<dbReference type="Gene3D" id="3.40.50.10810">
    <property type="entry name" value="Tandem AAA-ATPase domain"/>
    <property type="match status" value="1"/>
</dbReference>
<gene>
    <name evidence="6" type="ORF">ENSA7_80290</name>
</gene>
<dbReference type="Gene3D" id="3.40.50.300">
    <property type="entry name" value="P-loop containing nucleotide triphosphate hydrolases"/>
    <property type="match status" value="1"/>
</dbReference>
<keyword evidence="6" id="KW-0067">ATP-binding</keyword>
<dbReference type="EMBL" id="PVNL01000147">
    <property type="protein sequence ID" value="PRP93601.1"/>
    <property type="molecule type" value="Genomic_DNA"/>
</dbReference>
<protein>
    <submittedName>
        <fullName evidence="6">ATP-dependent helicase HepA</fullName>
    </submittedName>
</protein>
<dbReference type="PROSITE" id="PS50966">
    <property type="entry name" value="ZF_SWIM"/>
    <property type="match status" value="1"/>
</dbReference>
<keyword evidence="1" id="KW-0378">Hydrolase</keyword>
<dbReference type="SUPFAM" id="SSF52540">
    <property type="entry name" value="P-loop containing nucleoside triphosphate hydrolases"/>
    <property type="match status" value="2"/>
</dbReference>
<dbReference type="GO" id="GO:0004386">
    <property type="term" value="F:helicase activity"/>
    <property type="evidence" value="ECO:0007669"/>
    <property type="project" value="UniProtKB-KW"/>
</dbReference>
<reference evidence="6 7" key="1">
    <citation type="submission" date="2018-03" db="EMBL/GenBank/DDBJ databases">
        <title>Draft Genome Sequences of the Obligatory Marine Myxobacteria Enhygromyxa salina SWB007.</title>
        <authorList>
            <person name="Poehlein A."/>
            <person name="Moghaddam J.A."/>
            <person name="Harms H."/>
            <person name="Alanjari M."/>
            <person name="Koenig G.M."/>
            <person name="Daniel R."/>
            <person name="Schaeberle T.F."/>
        </authorList>
    </citation>
    <scope>NUCLEOTIDE SEQUENCE [LARGE SCALE GENOMIC DNA]</scope>
    <source>
        <strain evidence="6 7">SWB007</strain>
    </source>
</reference>
<evidence type="ECO:0000256" key="1">
    <source>
        <dbReference type="ARBA" id="ARBA00022801"/>
    </source>
</evidence>
<dbReference type="Pfam" id="PF00176">
    <property type="entry name" value="SNF2-rel_dom"/>
    <property type="match status" value="1"/>
</dbReference>